<protein>
    <recommendedName>
        <fullName evidence="3">Lipoprotein</fullName>
    </recommendedName>
</protein>
<sequence length="178" mass="20821">MKLKVVLFFILITLNSCSKNKNTSELNSNLKIDTSRVSIIKYDSTNLDCKMIFKTGTNSYLNNEDLEKIEFAIDKIIEKQNPIQIELFKEISKRYPEENYKKEDFILKKTEYIRRYLVIKNLKGQKEIYVALVCDEIAKSFDFKKTIKQGHGGGACLFSFKLNFDTNDYYDVQFNSEA</sequence>
<evidence type="ECO:0000313" key="1">
    <source>
        <dbReference type="EMBL" id="MFD1604182.1"/>
    </source>
</evidence>
<proteinExistence type="predicted"/>
<organism evidence="1 2">
    <name type="scientific">Flavobacterium artemisiae</name>
    <dbReference type="NCBI Taxonomy" id="2126556"/>
    <lineage>
        <taxon>Bacteria</taxon>
        <taxon>Pseudomonadati</taxon>
        <taxon>Bacteroidota</taxon>
        <taxon>Flavobacteriia</taxon>
        <taxon>Flavobacteriales</taxon>
        <taxon>Flavobacteriaceae</taxon>
        <taxon>Flavobacterium</taxon>
    </lineage>
</organism>
<gene>
    <name evidence="1" type="ORF">ACFSC2_15680</name>
</gene>
<name>A0ABW4HG87_9FLAO</name>
<comment type="caution">
    <text evidence="1">The sequence shown here is derived from an EMBL/GenBank/DDBJ whole genome shotgun (WGS) entry which is preliminary data.</text>
</comment>
<evidence type="ECO:0000313" key="2">
    <source>
        <dbReference type="Proteomes" id="UP001597138"/>
    </source>
</evidence>
<dbReference type="EMBL" id="JBHUDZ010000012">
    <property type="protein sequence ID" value="MFD1604182.1"/>
    <property type="molecule type" value="Genomic_DNA"/>
</dbReference>
<keyword evidence="2" id="KW-1185">Reference proteome</keyword>
<dbReference type="Proteomes" id="UP001597138">
    <property type="component" value="Unassembled WGS sequence"/>
</dbReference>
<evidence type="ECO:0008006" key="3">
    <source>
        <dbReference type="Google" id="ProtNLM"/>
    </source>
</evidence>
<accession>A0ABW4HG87</accession>
<dbReference type="RefSeq" id="WP_379814438.1">
    <property type="nucleotide sequence ID" value="NZ_JBHUDZ010000012.1"/>
</dbReference>
<reference evidence="2" key="1">
    <citation type="journal article" date="2019" name="Int. J. Syst. Evol. Microbiol.">
        <title>The Global Catalogue of Microorganisms (GCM) 10K type strain sequencing project: providing services to taxonomists for standard genome sequencing and annotation.</title>
        <authorList>
            <consortium name="The Broad Institute Genomics Platform"/>
            <consortium name="The Broad Institute Genome Sequencing Center for Infectious Disease"/>
            <person name="Wu L."/>
            <person name="Ma J."/>
        </authorList>
    </citation>
    <scope>NUCLEOTIDE SEQUENCE [LARGE SCALE GENOMIC DNA]</scope>
    <source>
        <strain evidence="2">CCUG 70865</strain>
    </source>
</reference>